<dbReference type="InterPro" id="IPR012773">
    <property type="entry name" value="Ectoine_EctB"/>
</dbReference>
<dbReference type="InterPro" id="IPR004637">
    <property type="entry name" value="Dat"/>
</dbReference>
<dbReference type="AlphaFoldDB" id="A0A087S1F2"/>
<evidence type="ECO:0000256" key="3">
    <source>
        <dbReference type="ARBA" id="ARBA00022576"/>
    </source>
</evidence>
<dbReference type="GO" id="GO:0047307">
    <property type="term" value="F:diaminobutyrate-pyruvate transaminase activity"/>
    <property type="evidence" value="ECO:0007669"/>
    <property type="project" value="InterPro"/>
</dbReference>
<evidence type="ECO:0000256" key="6">
    <source>
        <dbReference type="RuleBase" id="RU003560"/>
    </source>
</evidence>
<dbReference type="GO" id="GO:0030170">
    <property type="term" value="F:pyridoxal phosphate binding"/>
    <property type="evidence" value="ECO:0007669"/>
    <property type="project" value="InterPro"/>
</dbReference>
<accession>A0A087S1F2</accession>
<keyword evidence="8" id="KW-1185">Reference proteome</keyword>
<sequence>MNKINSLESKVRSYCRAYPVMFTKAKNSHLIDKDGKKYLDFLCGAGSLNYGHNNPDLKNKVIDYLNQDGIIHSLDLATESKEEFLDSFSKNILSPRNLDYKIQFTGPTGTNAVEAALKIARKVTGRTKIISFTNGFHGVTLGSVAATGNKHHRGGAGISLNDVMFMPFDGYMGKKLDTIDYLRRLLEDNSSGIDLPAAVILETVQGEGGINIASSKWLQSLQELCREFGILIIVDDIQVGCGRTGTFFSFEGMGITPDLVVLSKSLSGFGLPFSLLLLKPELDKWKPGEHNGTFRGNNLAFVTAKTAIEQYWTTDELEKQIILNSKILQTRLEEISKEFPSSDIQVRGKGMIYGIDCILGDFASEIRQKCFENGLILETCGADDQVVKLLPPLNIYEDDLMLGLDILETSIKQVISESDFDKLLEAEVIQK</sequence>
<dbReference type="PATRIC" id="fig|1502295.3.peg.529"/>
<name>A0A087S1F2_9ARCH</name>
<organism evidence="7 8">
    <name type="scientific">Marine Group I thaumarchaeote SCGC AAA799-P11</name>
    <dbReference type="NCBI Taxonomy" id="1502295"/>
    <lineage>
        <taxon>Archaea</taxon>
        <taxon>Nitrososphaerota</taxon>
        <taxon>Marine Group I</taxon>
    </lineage>
</organism>
<keyword evidence="3 7" id="KW-0032">Aminotransferase</keyword>
<dbReference type="CDD" id="cd00610">
    <property type="entry name" value="OAT_like"/>
    <property type="match status" value="1"/>
</dbReference>
<dbReference type="NCBIfam" id="TIGR02407">
    <property type="entry name" value="ectoine_ectB"/>
    <property type="match status" value="1"/>
</dbReference>
<dbReference type="NCBIfam" id="NF006733">
    <property type="entry name" value="PRK09264.1"/>
    <property type="match status" value="1"/>
</dbReference>
<evidence type="ECO:0000313" key="8">
    <source>
        <dbReference type="Proteomes" id="UP000029387"/>
    </source>
</evidence>
<dbReference type="GO" id="GO:0045303">
    <property type="term" value="F:diaminobutyrate-2-oxoglutarate transaminase activity"/>
    <property type="evidence" value="ECO:0007669"/>
    <property type="project" value="UniProtKB-EC"/>
</dbReference>
<dbReference type="GO" id="GO:0019491">
    <property type="term" value="P:ectoine biosynthetic process"/>
    <property type="evidence" value="ECO:0007669"/>
    <property type="project" value="InterPro"/>
</dbReference>
<dbReference type="SUPFAM" id="SSF53383">
    <property type="entry name" value="PLP-dependent transferases"/>
    <property type="match status" value="1"/>
</dbReference>
<dbReference type="InterPro" id="IPR005814">
    <property type="entry name" value="Aminotrans_3"/>
</dbReference>
<evidence type="ECO:0000256" key="1">
    <source>
        <dbReference type="ARBA" id="ARBA00001933"/>
    </source>
</evidence>
<keyword evidence="5 6" id="KW-0663">Pyridoxal phosphate</keyword>
<dbReference type="Pfam" id="PF00202">
    <property type="entry name" value="Aminotran_3"/>
    <property type="match status" value="1"/>
</dbReference>
<dbReference type="InterPro" id="IPR049704">
    <property type="entry name" value="Aminotrans_3_PPA_site"/>
</dbReference>
<proteinExistence type="inferred from homology"/>
<dbReference type="EMBL" id="JOSZ01000006">
    <property type="protein sequence ID" value="KFM19556.1"/>
    <property type="molecule type" value="Genomic_DNA"/>
</dbReference>
<comment type="cofactor">
    <cofactor evidence="1">
        <name>pyridoxal 5'-phosphate</name>
        <dbReference type="ChEBI" id="CHEBI:597326"/>
    </cofactor>
</comment>
<evidence type="ECO:0000256" key="4">
    <source>
        <dbReference type="ARBA" id="ARBA00022679"/>
    </source>
</evidence>
<dbReference type="InterPro" id="IPR015422">
    <property type="entry name" value="PyrdxlP-dep_Trfase_small"/>
</dbReference>
<evidence type="ECO:0000256" key="2">
    <source>
        <dbReference type="ARBA" id="ARBA00008954"/>
    </source>
</evidence>
<dbReference type="Proteomes" id="UP000029387">
    <property type="component" value="Unassembled WGS sequence"/>
</dbReference>
<evidence type="ECO:0000256" key="5">
    <source>
        <dbReference type="ARBA" id="ARBA00022898"/>
    </source>
</evidence>
<keyword evidence="4 7" id="KW-0808">Transferase</keyword>
<protein>
    <submittedName>
        <fullName evidence="7">Diaminobutyrate--2-oxoglutarate transaminase protein</fullName>
        <ecNumber evidence="7">2.6.1.76</ecNumber>
    </submittedName>
</protein>
<reference evidence="7 8" key="1">
    <citation type="submission" date="2014-06" db="EMBL/GenBank/DDBJ databases">
        <authorList>
            <person name="Ngugi D.K."/>
            <person name="Blom J."/>
            <person name="Alam I."/>
            <person name="Rashid M."/>
            <person name="Baalawi W."/>
            <person name="Zhang G."/>
            <person name="Hikmawan T."/>
            <person name="Guan Y."/>
            <person name="Antunes A."/>
            <person name="Siam R."/>
            <person name="El-Dorry H."/>
            <person name="Bajic V."/>
            <person name="Stingl U."/>
        </authorList>
    </citation>
    <scope>NUCLEOTIDE SEQUENCE [LARGE SCALE GENOMIC DNA]</scope>
    <source>
        <strain evidence="7">SCGC AAA799-P11</strain>
    </source>
</reference>
<dbReference type="NCBIfam" id="TIGR00709">
    <property type="entry name" value="dat"/>
    <property type="match status" value="1"/>
</dbReference>
<dbReference type="Gene3D" id="3.90.1150.10">
    <property type="entry name" value="Aspartate Aminotransferase, domain 1"/>
    <property type="match status" value="1"/>
</dbReference>
<dbReference type="PROSITE" id="PS00600">
    <property type="entry name" value="AA_TRANSFER_CLASS_3"/>
    <property type="match status" value="1"/>
</dbReference>
<comment type="similarity">
    <text evidence="2 6">Belongs to the class-III pyridoxal-phosphate-dependent aminotransferase family.</text>
</comment>
<comment type="caution">
    <text evidence="7">The sequence shown here is derived from an EMBL/GenBank/DDBJ whole genome shotgun (WGS) entry which is preliminary data.</text>
</comment>
<evidence type="ECO:0000313" key="7">
    <source>
        <dbReference type="EMBL" id="KFM19556.1"/>
    </source>
</evidence>
<dbReference type="PANTHER" id="PTHR43552:SF2">
    <property type="entry name" value="DIAMINOBUTYRATE--2-OXOGLUTARATE TRANSAMINASE"/>
    <property type="match status" value="1"/>
</dbReference>
<dbReference type="InterPro" id="IPR015424">
    <property type="entry name" value="PyrdxlP-dep_Trfase"/>
</dbReference>
<dbReference type="Gene3D" id="3.40.640.10">
    <property type="entry name" value="Type I PLP-dependent aspartate aminotransferase-like (Major domain)"/>
    <property type="match status" value="1"/>
</dbReference>
<dbReference type="EC" id="2.6.1.76" evidence="7"/>
<dbReference type="InterPro" id="IPR015421">
    <property type="entry name" value="PyrdxlP-dep_Trfase_major"/>
</dbReference>
<dbReference type="PANTHER" id="PTHR43552">
    <property type="entry name" value="DIAMINOBUTYRATE--2-OXOGLUTARATE AMINOTRANSFERASE"/>
    <property type="match status" value="1"/>
</dbReference>
<dbReference type="PIRSF" id="PIRSF000521">
    <property type="entry name" value="Transaminase_4ab_Lys_Orn"/>
    <property type="match status" value="1"/>
</dbReference>
<gene>
    <name evidence="7" type="primary">ectB</name>
    <name evidence="7" type="ORF">AAA799P11_00545</name>
</gene>